<organism evidence="1 2">
    <name type="scientific">Geoanaerobacter pelophilus</name>
    <dbReference type="NCBI Taxonomy" id="60036"/>
    <lineage>
        <taxon>Bacteria</taxon>
        <taxon>Pseudomonadati</taxon>
        <taxon>Thermodesulfobacteriota</taxon>
        <taxon>Desulfuromonadia</taxon>
        <taxon>Geobacterales</taxon>
        <taxon>Geobacteraceae</taxon>
        <taxon>Geoanaerobacter</taxon>
    </lineage>
</organism>
<name>A0AAW4L5Q1_9BACT</name>
<gene>
    <name evidence="1" type="ORF">KI809_08520</name>
</gene>
<dbReference type="RefSeq" id="WP_214171123.1">
    <property type="nucleotide sequence ID" value="NZ_JAHCVJ010000003.1"/>
</dbReference>
<keyword evidence="2" id="KW-1185">Reference proteome</keyword>
<comment type="caution">
    <text evidence="1">The sequence shown here is derived from an EMBL/GenBank/DDBJ whole genome shotgun (WGS) entry which is preliminary data.</text>
</comment>
<proteinExistence type="predicted"/>
<sequence length="227" mass="27030">MPLPERTLYNVDQLAERWKRKSDDVLHMVERGLLRPHFSISAHCRHERWDEAKSRWYPVDTFGRETDFLCNKGLDFNDPLFQGRRCCIMGYKGIFPLLVSAWFPHRWPFEVPLRNDWQGDLKDNWLYIKTFDDRIALLESHTVTPADFLFPLAEIKRFESEQFRDNEKPKDYVVRRREEGATDQKIARELFSNGISKEMIGRIFRPEPESTCKSTYTKRGEKILGIK</sequence>
<evidence type="ECO:0000313" key="1">
    <source>
        <dbReference type="EMBL" id="MBT0664343.1"/>
    </source>
</evidence>
<reference evidence="1 2" key="1">
    <citation type="submission" date="2021-05" db="EMBL/GenBank/DDBJ databases">
        <title>The draft genome of Geobacter pelophilus DSM 12255.</title>
        <authorList>
            <person name="Xu Z."/>
            <person name="Masuda Y."/>
            <person name="Itoh H."/>
            <person name="Senoo K."/>
        </authorList>
    </citation>
    <scope>NUCLEOTIDE SEQUENCE [LARGE SCALE GENOMIC DNA]</scope>
    <source>
        <strain evidence="1 2">DSM 12255</strain>
    </source>
</reference>
<evidence type="ECO:0000313" key="2">
    <source>
        <dbReference type="Proteomes" id="UP000811899"/>
    </source>
</evidence>
<dbReference type="Proteomes" id="UP000811899">
    <property type="component" value="Unassembled WGS sequence"/>
</dbReference>
<dbReference type="AlphaFoldDB" id="A0AAW4L5Q1"/>
<protein>
    <submittedName>
        <fullName evidence="1">Uncharacterized protein</fullName>
    </submittedName>
</protein>
<accession>A0AAW4L5Q1</accession>
<dbReference type="EMBL" id="JAHCVJ010000003">
    <property type="protein sequence ID" value="MBT0664343.1"/>
    <property type="molecule type" value="Genomic_DNA"/>
</dbReference>